<keyword evidence="11" id="KW-1185">Reference proteome</keyword>
<dbReference type="InterPro" id="IPR027268">
    <property type="entry name" value="Peptidase_M4/M1_CTD_sf"/>
</dbReference>
<dbReference type="Pfam" id="PF01447">
    <property type="entry name" value="Peptidase_M4"/>
    <property type="match status" value="1"/>
</dbReference>
<dbReference type="Pfam" id="PF20009">
    <property type="entry name" value="GEVED"/>
    <property type="match status" value="1"/>
</dbReference>
<dbReference type="SUPFAM" id="SSF49265">
    <property type="entry name" value="Fibronectin type III"/>
    <property type="match status" value="1"/>
</dbReference>
<feature type="compositionally biased region" description="Polar residues" evidence="8">
    <location>
        <begin position="593"/>
        <end position="613"/>
    </location>
</feature>
<dbReference type="InterPro" id="IPR013783">
    <property type="entry name" value="Ig-like_fold"/>
</dbReference>
<dbReference type="Pfam" id="PF02868">
    <property type="entry name" value="Peptidase_M4_C"/>
    <property type="match status" value="1"/>
</dbReference>
<keyword evidence="7" id="KW-0482">Metalloprotease</keyword>
<reference evidence="11" key="1">
    <citation type="submission" date="2023-07" db="EMBL/GenBank/DDBJ databases">
        <title>Chryseobacterium sp. strain PBS4-4 Genome sequencing and assembly.</title>
        <authorList>
            <person name="Jung Y."/>
        </authorList>
    </citation>
    <scope>NUCLEOTIDE SEQUENCE [LARGE SCALE GENOMIC DNA]</scope>
    <source>
        <strain evidence="11">PBS4-4</strain>
    </source>
</reference>
<dbReference type="InterPro" id="IPR023612">
    <property type="entry name" value="Peptidase_M4"/>
</dbReference>
<organism evidence="10 11">
    <name type="scientific">Chryseobacterium edaphi</name>
    <dbReference type="NCBI Taxonomy" id="2976532"/>
    <lineage>
        <taxon>Bacteria</taxon>
        <taxon>Pseudomonadati</taxon>
        <taxon>Bacteroidota</taxon>
        <taxon>Flavobacteriia</taxon>
        <taxon>Flavobacteriales</taxon>
        <taxon>Weeksellaceae</taxon>
        <taxon>Chryseobacterium group</taxon>
        <taxon>Chryseobacterium</taxon>
    </lineage>
</organism>
<dbReference type="CDD" id="cd09597">
    <property type="entry name" value="M4_TLP"/>
    <property type="match status" value="1"/>
</dbReference>
<feature type="region of interest" description="Disordered" evidence="8">
    <location>
        <begin position="588"/>
        <end position="613"/>
    </location>
</feature>
<dbReference type="InterPro" id="IPR036116">
    <property type="entry name" value="FN3_sf"/>
</dbReference>
<dbReference type="EMBL" id="JAOTEM010000004">
    <property type="protein sequence ID" value="MCU7618431.1"/>
    <property type="molecule type" value="Genomic_DNA"/>
</dbReference>
<dbReference type="Gene3D" id="1.10.390.10">
    <property type="entry name" value="Neutral Protease Domain 2"/>
    <property type="match status" value="1"/>
</dbReference>
<comment type="caution">
    <text evidence="10">The sequence shown here is derived from an EMBL/GenBank/DDBJ whole genome shotgun (WGS) entry which is preliminary data.</text>
</comment>
<dbReference type="CDD" id="cd00063">
    <property type="entry name" value="FN3"/>
    <property type="match status" value="1"/>
</dbReference>
<feature type="domain" description="Fibronectin type-III" evidence="9">
    <location>
        <begin position="598"/>
        <end position="685"/>
    </location>
</feature>
<sequence length="927" mass="100318">MKNKLISAFLIPLLLGVISIHAQRYVEQKIYGDDGRSSFIIFNSGTAARDAALSDSENFFSEIFKLPPGSKMIKQESAKLFSDFSDEKYQLFHNGIKVQFANYTLHFIKGNLVSMNGEMYDTSDVNTDANISESMALANAVKFLGAKKLMTNTEHGNDIGYTPKAELVLLPVESSDVKFRLLLAYKFDIFSAEPFLRSYVYVDAKSGDVLLNDPIMKHAGHESNSHSGDHEHFIGAKKRAAINLAPAFVAGNAETRYSGTKTIETTLLNGKYVLRDNTRGNGINTFNNNNGNYSNLSNTDITDNDNNWTTAEHNPSGNNTALDVHWGVEKTYDYFKDTFNRNSYNNQGAVLNSYIHVLSNWENAAWTGSAMVYGDGASTFRPLSAFDVTAHELGHAICQSTAQLAYQRESGALNEGFSDIWGTVVENKYAPEKQNFLIGEDITKVAPNYLRSMSNPNSGLQKQPDTYKGTYWKDASNSCVPNQNTNDNCGVHSNSGVLNYWFYLLVSGGTGTNDIGNSFNVTGVGFDKAAKIAYRLETSYLTANSNYNNAMTYGIQTAKDLFGADSPEHKATQNAFYAVGLGTAYSGGGANPGTDTQAPTAPQLSAGSTTQNSTLLSWSGATDNISVTGYDVYRGSTLISTTSATSYTVSGLSPATQYTFTVKAKDAAGNLSVASNTAMVTTLSSGGGGNSTSYCTSSANSATDERIANVTFADINKSSTGTTGYENFTSTIGNVTKGNSYSISITPYWRSTKYSEAYAVYIDYNKDGDFTDNGELAWSKTAGTTSPVSGNITIPSAAITGDTRMRVIMRYNALPASPCGTYNYGQVEDYTLRISPSNSISSLIGGELANENQNVITVYPNPVKDIVKIKSQSDSEYNYQLVDSRGTVVLSGVSISQSINVESVPAGFYIINLENGKEKATVKIIKK</sequence>
<evidence type="ECO:0000256" key="5">
    <source>
        <dbReference type="ARBA" id="ARBA00022801"/>
    </source>
</evidence>
<dbReference type="PANTHER" id="PTHR33794:SF1">
    <property type="entry name" value="BACILLOLYSIN"/>
    <property type="match status" value="1"/>
</dbReference>
<comment type="similarity">
    <text evidence="1">Belongs to the peptidase M4 family.</text>
</comment>
<evidence type="ECO:0000256" key="1">
    <source>
        <dbReference type="ARBA" id="ARBA00009388"/>
    </source>
</evidence>
<dbReference type="Gene3D" id="3.10.170.10">
    <property type="match status" value="1"/>
</dbReference>
<keyword evidence="4" id="KW-0732">Signal</keyword>
<dbReference type="InterPro" id="IPR045474">
    <property type="entry name" value="GEVED"/>
</dbReference>
<gene>
    <name evidence="10" type="ORF">NZ698_14620</name>
</gene>
<keyword evidence="5" id="KW-0378">Hydrolase</keyword>
<keyword evidence="2" id="KW-0645">Protease</keyword>
<dbReference type="PANTHER" id="PTHR33794">
    <property type="entry name" value="BACILLOLYSIN"/>
    <property type="match status" value="1"/>
</dbReference>
<dbReference type="InterPro" id="IPR013856">
    <property type="entry name" value="Peptidase_M4_domain"/>
</dbReference>
<dbReference type="PRINTS" id="PR00730">
    <property type="entry name" value="THERMOLYSIN"/>
</dbReference>
<name>A0ABT2W896_9FLAO</name>
<evidence type="ECO:0000256" key="2">
    <source>
        <dbReference type="ARBA" id="ARBA00022670"/>
    </source>
</evidence>
<evidence type="ECO:0000256" key="3">
    <source>
        <dbReference type="ARBA" id="ARBA00022723"/>
    </source>
</evidence>
<dbReference type="InterPro" id="IPR026444">
    <property type="entry name" value="Secre_tail"/>
</dbReference>
<accession>A0ABT2W896</accession>
<evidence type="ECO:0000256" key="8">
    <source>
        <dbReference type="SAM" id="MobiDB-lite"/>
    </source>
</evidence>
<dbReference type="InterPro" id="IPR050728">
    <property type="entry name" value="Zinc_Metalloprotease_M4"/>
</dbReference>
<dbReference type="PROSITE" id="PS50853">
    <property type="entry name" value="FN3"/>
    <property type="match status" value="1"/>
</dbReference>
<dbReference type="Proteomes" id="UP001208649">
    <property type="component" value="Unassembled WGS sequence"/>
</dbReference>
<evidence type="ECO:0000256" key="7">
    <source>
        <dbReference type="ARBA" id="ARBA00023049"/>
    </source>
</evidence>
<evidence type="ECO:0000256" key="4">
    <source>
        <dbReference type="ARBA" id="ARBA00022729"/>
    </source>
</evidence>
<evidence type="ECO:0000259" key="9">
    <source>
        <dbReference type="PROSITE" id="PS50853"/>
    </source>
</evidence>
<dbReference type="InterPro" id="IPR001570">
    <property type="entry name" value="Peptidase_M4_C_domain"/>
</dbReference>
<proteinExistence type="inferred from homology"/>
<keyword evidence="6" id="KW-0862">Zinc</keyword>
<evidence type="ECO:0000256" key="6">
    <source>
        <dbReference type="ARBA" id="ARBA00022833"/>
    </source>
</evidence>
<dbReference type="SUPFAM" id="SSF55486">
    <property type="entry name" value="Metalloproteases ('zincins'), catalytic domain"/>
    <property type="match status" value="1"/>
</dbReference>
<protein>
    <submittedName>
        <fullName evidence="10">M4 family metallopeptidase</fullName>
    </submittedName>
</protein>
<keyword evidence="3" id="KW-0479">Metal-binding</keyword>
<dbReference type="SMART" id="SM00060">
    <property type="entry name" value="FN3"/>
    <property type="match status" value="1"/>
</dbReference>
<dbReference type="Pfam" id="PF00041">
    <property type="entry name" value="fn3"/>
    <property type="match status" value="1"/>
</dbReference>
<dbReference type="RefSeq" id="WP_263003947.1">
    <property type="nucleotide sequence ID" value="NZ_JAOTEM010000004.1"/>
</dbReference>
<dbReference type="InterPro" id="IPR003961">
    <property type="entry name" value="FN3_dom"/>
</dbReference>
<dbReference type="Pfam" id="PF18962">
    <property type="entry name" value="Por_Secre_tail"/>
    <property type="match status" value="1"/>
</dbReference>
<evidence type="ECO:0000313" key="10">
    <source>
        <dbReference type="EMBL" id="MCU7618431.1"/>
    </source>
</evidence>
<evidence type="ECO:0000313" key="11">
    <source>
        <dbReference type="Proteomes" id="UP001208649"/>
    </source>
</evidence>
<dbReference type="NCBIfam" id="TIGR04183">
    <property type="entry name" value="Por_Secre_tail"/>
    <property type="match status" value="1"/>
</dbReference>
<dbReference type="Gene3D" id="2.60.40.10">
    <property type="entry name" value="Immunoglobulins"/>
    <property type="match status" value="1"/>
</dbReference>